<evidence type="ECO:0008006" key="4">
    <source>
        <dbReference type="Google" id="ProtNLM"/>
    </source>
</evidence>
<evidence type="ECO:0000313" key="3">
    <source>
        <dbReference type="Proteomes" id="UP001151760"/>
    </source>
</evidence>
<accession>A0ABQ5GWX9</accession>
<sequence length="353" mass="39865">MSTNARHPTCDIKTNHLTPNEAADTSSEVEILSDMPVTKSVVEKKQDIPDKGSEANSELFLDKFSLDLIGKIIVILGRMWDVSAVTGRYLSTDFVVLDAKDFDDIESSDNKYLIGELLLEKYFSTCCQLCDQCRRTNHLKSDSKNLDFHLANHRGKYIRVTLWGSLRDVLIEKKNQTDWCVPNKVYLSSTSSTVIYDDDTIPAIKALKKKIDKVYLSSTSSTVIYDDDTIPAIKALKKKIVDYLVLRYRLEVDVSNNTAQAVSSEDHLSLSPTLSNLIGTAHVMEIKIHLLSLCPNMWRKEKKARMDVEDSESEDRSDSANVIGKKGDVEPSAKKRKNRCHDFRTVYDETDSA</sequence>
<feature type="compositionally biased region" description="Basic and acidic residues" evidence="1">
    <location>
        <begin position="305"/>
        <end position="318"/>
    </location>
</feature>
<gene>
    <name evidence="2" type="ORF">Tco_1054176</name>
</gene>
<dbReference type="Proteomes" id="UP001151760">
    <property type="component" value="Unassembled WGS sequence"/>
</dbReference>
<dbReference type="Gene3D" id="2.40.50.140">
    <property type="entry name" value="Nucleic acid-binding proteins"/>
    <property type="match status" value="1"/>
</dbReference>
<proteinExistence type="predicted"/>
<dbReference type="EMBL" id="BQNB010018935">
    <property type="protein sequence ID" value="GJT79834.1"/>
    <property type="molecule type" value="Genomic_DNA"/>
</dbReference>
<comment type="caution">
    <text evidence="2">The sequence shown here is derived from an EMBL/GenBank/DDBJ whole genome shotgun (WGS) entry which is preliminary data.</text>
</comment>
<evidence type="ECO:0000313" key="2">
    <source>
        <dbReference type="EMBL" id="GJT79834.1"/>
    </source>
</evidence>
<name>A0ABQ5GWX9_9ASTR</name>
<evidence type="ECO:0000256" key="1">
    <source>
        <dbReference type="SAM" id="MobiDB-lite"/>
    </source>
</evidence>
<organism evidence="2 3">
    <name type="scientific">Tanacetum coccineum</name>
    <dbReference type="NCBI Taxonomy" id="301880"/>
    <lineage>
        <taxon>Eukaryota</taxon>
        <taxon>Viridiplantae</taxon>
        <taxon>Streptophyta</taxon>
        <taxon>Embryophyta</taxon>
        <taxon>Tracheophyta</taxon>
        <taxon>Spermatophyta</taxon>
        <taxon>Magnoliopsida</taxon>
        <taxon>eudicotyledons</taxon>
        <taxon>Gunneridae</taxon>
        <taxon>Pentapetalae</taxon>
        <taxon>asterids</taxon>
        <taxon>campanulids</taxon>
        <taxon>Asterales</taxon>
        <taxon>Asteraceae</taxon>
        <taxon>Asteroideae</taxon>
        <taxon>Anthemideae</taxon>
        <taxon>Anthemidinae</taxon>
        <taxon>Tanacetum</taxon>
    </lineage>
</organism>
<protein>
    <recommendedName>
        <fullName evidence="4">Replication protein A OB domain-containing protein</fullName>
    </recommendedName>
</protein>
<dbReference type="InterPro" id="IPR012340">
    <property type="entry name" value="NA-bd_OB-fold"/>
</dbReference>
<reference evidence="2" key="1">
    <citation type="journal article" date="2022" name="Int. J. Mol. Sci.">
        <title>Draft Genome of Tanacetum Coccineum: Genomic Comparison of Closely Related Tanacetum-Family Plants.</title>
        <authorList>
            <person name="Yamashiro T."/>
            <person name="Shiraishi A."/>
            <person name="Nakayama K."/>
            <person name="Satake H."/>
        </authorList>
    </citation>
    <scope>NUCLEOTIDE SEQUENCE</scope>
</reference>
<keyword evidence="3" id="KW-1185">Reference proteome</keyword>
<feature type="region of interest" description="Disordered" evidence="1">
    <location>
        <begin position="305"/>
        <end position="337"/>
    </location>
</feature>
<reference evidence="2" key="2">
    <citation type="submission" date="2022-01" db="EMBL/GenBank/DDBJ databases">
        <authorList>
            <person name="Yamashiro T."/>
            <person name="Shiraishi A."/>
            <person name="Satake H."/>
            <person name="Nakayama K."/>
        </authorList>
    </citation>
    <scope>NUCLEOTIDE SEQUENCE</scope>
</reference>